<protein>
    <submittedName>
        <fullName evidence="2">Uncharacterized protein</fullName>
    </submittedName>
</protein>
<organism evidence="2 3">
    <name type="scientific">Phytophthora boehmeriae</name>
    <dbReference type="NCBI Taxonomy" id="109152"/>
    <lineage>
        <taxon>Eukaryota</taxon>
        <taxon>Sar</taxon>
        <taxon>Stramenopiles</taxon>
        <taxon>Oomycota</taxon>
        <taxon>Peronosporomycetes</taxon>
        <taxon>Peronosporales</taxon>
        <taxon>Peronosporaceae</taxon>
        <taxon>Phytophthora</taxon>
    </lineage>
</organism>
<proteinExistence type="predicted"/>
<name>A0A8T1VCX8_9STRA</name>
<reference evidence="2" key="1">
    <citation type="submission" date="2021-02" db="EMBL/GenBank/DDBJ databases">
        <authorList>
            <person name="Palmer J.M."/>
        </authorList>
    </citation>
    <scope>NUCLEOTIDE SEQUENCE</scope>
    <source>
        <strain evidence="2">SCRP23</strain>
    </source>
</reference>
<feature type="region of interest" description="Disordered" evidence="1">
    <location>
        <begin position="1"/>
        <end position="148"/>
    </location>
</feature>
<dbReference type="Proteomes" id="UP000693981">
    <property type="component" value="Unassembled WGS sequence"/>
</dbReference>
<evidence type="ECO:0000313" key="3">
    <source>
        <dbReference type="Proteomes" id="UP000693981"/>
    </source>
</evidence>
<sequence length="148" mass="16480">MGGSTKTNTSNNNSSDDNNNSSFSSYSFSDSSIVDDKGRRVSSTTRSYEDSTGRLKAVQEREIGDKKMCKTLNRENQEDEGQQETFCLGGESAEEFEAMWQQTPFGEANNSNNNTLKEHGEQPEQGQHSHQKTEQKSQAPLQDTPMTV</sequence>
<comment type="caution">
    <text evidence="2">The sequence shown here is derived from an EMBL/GenBank/DDBJ whole genome shotgun (WGS) entry which is preliminary data.</text>
</comment>
<feature type="compositionally biased region" description="Basic and acidic residues" evidence="1">
    <location>
        <begin position="47"/>
        <end position="76"/>
    </location>
</feature>
<evidence type="ECO:0000256" key="1">
    <source>
        <dbReference type="SAM" id="MobiDB-lite"/>
    </source>
</evidence>
<dbReference type="EMBL" id="JAGDFL010000995">
    <property type="protein sequence ID" value="KAG7378921.1"/>
    <property type="molecule type" value="Genomic_DNA"/>
</dbReference>
<gene>
    <name evidence="2" type="ORF">PHYBOEH_012116</name>
</gene>
<dbReference type="AlphaFoldDB" id="A0A8T1VCX8"/>
<keyword evidence="3" id="KW-1185">Reference proteome</keyword>
<accession>A0A8T1VCX8</accession>
<feature type="compositionally biased region" description="Polar residues" evidence="1">
    <location>
        <begin position="100"/>
        <end position="115"/>
    </location>
</feature>
<feature type="compositionally biased region" description="Low complexity" evidence="1">
    <location>
        <begin position="1"/>
        <end position="32"/>
    </location>
</feature>
<feature type="compositionally biased region" description="Polar residues" evidence="1">
    <location>
        <begin position="136"/>
        <end position="148"/>
    </location>
</feature>
<dbReference type="OrthoDB" id="163343at2759"/>
<evidence type="ECO:0000313" key="2">
    <source>
        <dbReference type="EMBL" id="KAG7378921.1"/>
    </source>
</evidence>